<evidence type="ECO:0000313" key="15">
    <source>
        <dbReference type="EMBL" id="BBD98430.1"/>
    </source>
</evidence>
<dbReference type="InterPro" id="IPR036909">
    <property type="entry name" value="Cyt_c-like_dom_sf"/>
</dbReference>
<dbReference type="SUPFAM" id="SSF46626">
    <property type="entry name" value="Cytochrome c"/>
    <property type="match status" value="1"/>
</dbReference>
<evidence type="ECO:0000256" key="13">
    <source>
        <dbReference type="SAM" id="SignalP"/>
    </source>
</evidence>
<dbReference type="Pfam" id="PF01011">
    <property type="entry name" value="PQQ"/>
    <property type="match status" value="2"/>
</dbReference>
<evidence type="ECO:0000256" key="5">
    <source>
        <dbReference type="ARBA" id="ARBA00022837"/>
    </source>
</evidence>
<dbReference type="InterPro" id="IPR011047">
    <property type="entry name" value="Quinoprotein_ADH-like_sf"/>
</dbReference>
<gene>
    <name evidence="15" type="ORF">SAMIE_1019310</name>
</gene>
<dbReference type="GO" id="GO:0005509">
    <property type="term" value="F:calcium ion binding"/>
    <property type="evidence" value="ECO:0007669"/>
    <property type="project" value="InterPro"/>
</dbReference>
<dbReference type="NCBIfam" id="TIGR03075">
    <property type="entry name" value="PQQ_enz_alc_DH"/>
    <property type="match status" value="1"/>
</dbReference>
<keyword evidence="8 12" id="KW-0408">Iron</keyword>
<comment type="cofactor">
    <cofactor evidence="11">
        <name>heme c</name>
        <dbReference type="ChEBI" id="CHEBI:61717"/>
    </cofactor>
    <text evidence="11">Binds 1 heme c group per subunit.</text>
</comment>
<accession>A0A494WCB7</accession>
<comment type="similarity">
    <text evidence="1">Belongs to the bacterial PQQ dehydrogenase family.</text>
</comment>
<feature type="binding site" description="axial binding residue" evidence="12">
    <location>
        <position position="611"/>
    </location>
    <ligand>
        <name>heme c</name>
        <dbReference type="ChEBI" id="CHEBI:61717"/>
    </ligand>
    <ligandPart>
        <name>Fe</name>
        <dbReference type="ChEBI" id="CHEBI:18248"/>
    </ligandPart>
</feature>
<dbReference type="GO" id="GO:0009055">
    <property type="term" value="F:electron transfer activity"/>
    <property type="evidence" value="ECO:0007669"/>
    <property type="project" value="InterPro"/>
</dbReference>
<feature type="chain" id="PRO_5019756657" evidence="13">
    <location>
        <begin position="22"/>
        <end position="691"/>
    </location>
</feature>
<feature type="signal peptide" evidence="13">
    <location>
        <begin position="1"/>
        <end position="21"/>
    </location>
</feature>
<feature type="active site" description="Proton acceptor" evidence="10">
    <location>
        <position position="313"/>
    </location>
</feature>
<dbReference type="SUPFAM" id="SSF50998">
    <property type="entry name" value="Quinoprotein alcohol dehydrogenase-like"/>
    <property type="match status" value="1"/>
</dbReference>
<feature type="binding site" description="axial binding residue" evidence="12">
    <location>
        <position position="651"/>
    </location>
    <ligand>
        <name>heme c</name>
        <dbReference type="ChEBI" id="CHEBI:61717"/>
    </ligand>
    <ligandPart>
        <name>Fe</name>
        <dbReference type="ChEBI" id="CHEBI:18248"/>
    </ligandPart>
</feature>
<evidence type="ECO:0000256" key="7">
    <source>
        <dbReference type="ARBA" id="ARBA00023002"/>
    </source>
</evidence>
<dbReference type="GO" id="GO:0016614">
    <property type="term" value="F:oxidoreductase activity, acting on CH-OH group of donors"/>
    <property type="evidence" value="ECO:0007669"/>
    <property type="project" value="InterPro"/>
</dbReference>
<reference evidence="15 16" key="1">
    <citation type="submission" date="2018-05" db="EMBL/GenBank/DDBJ databases">
        <title>Complete Genome Sequence of the Nonylphenol-Degrading Bacterium Sphingobium amiense DSM 16289T.</title>
        <authorList>
            <person name="Ootsuka M."/>
            <person name="Nishizawa T."/>
            <person name="Ohta H."/>
        </authorList>
    </citation>
    <scope>NUCLEOTIDE SEQUENCE [LARGE SCALE GENOMIC DNA]</scope>
    <source>
        <strain evidence="15 16">DSM 16289</strain>
    </source>
</reference>
<protein>
    <submittedName>
        <fullName evidence="15">PQQ-dependent dehydrogenase, methanol/ethanol family</fullName>
    </submittedName>
</protein>
<keyword evidence="2 11" id="KW-0349">Heme</keyword>
<feature type="binding site" evidence="11">
    <location>
        <position position="77"/>
    </location>
    <ligand>
        <name>pyrroloquinoline quinone</name>
        <dbReference type="ChEBI" id="CHEBI:58442"/>
    </ligand>
</feature>
<evidence type="ECO:0000256" key="9">
    <source>
        <dbReference type="ARBA" id="ARBA00023157"/>
    </source>
</evidence>
<dbReference type="SMART" id="SM00564">
    <property type="entry name" value="PQQ"/>
    <property type="match status" value="5"/>
</dbReference>
<dbReference type="Gene3D" id="1.10.760.10">
    <property type="entry name" value="Cytochrome c-like domain"/>
    <property type="match status" value="1"/>
</dbReference>
<dbReference type="InterPro" id="IPR009056">
    <property type="entry name" value="Cyt_c-like_dom"/>
</dbReference>
<dbReference type="PANTHER" id="PTHR32303">
    <property type="entry name" value="QUINOPROTEIN ALCOHOL DEHYDROGENASE (CYTOCHROME C)"/>
    <property type="match status" value="1"/>
</dbReference>
<proteinExistence type="inferred from homology"/>
<dbReference type="Gene3D" id="2.140.10.10">
    <property type="entry name" value="Quinoprotein alcohol dehydrogenase-like superfamily"/>
    <property type="match status" value="1"/>
</dbReference>
<evidence type="ECO:0000256" key="11">
    <source>
        <dbReference type="PIRSR" id="PIRSR617512-2"/>
    </source>
</evidence>
<dbReference type="Proteomes" id="UP000279959">
    <property type="component" value="Chromosome"/>
</dbReference>
<dbReference type="Pfam" id="PF13442">
    <property type="entry name" value="Cytochrome_CBB3"/>
    <property type="match status" value="1"/>
</dbReference>
<feature type="binding site" evidence="12">
    <location>
        <position position="313"/>
    </location>
    <ligand>
        <name>Ca(2+)</name>
        <dbReference type="ChEBI" id="CHEBI:29108"/>
    </ligand>
</feature>
<comment type="cofactor">
    <cofactor evidence="11">
        <name>pyrroloquinoline quinone</name>
        <dbReference type="ChEBI" id="CHEBI:58442"/>
    </cofactor>
    <text evidence="11">Binds 1 PQQ group per subunit.</text>
</comment>
<dbReference type="InterPro" id="IPR002372">
    <property type="entry name" value="PQQ_rpt_dom"/>
</dbReference>
<evidence type="ECO:0000313" key="16">
    <source>
        <dbReference type="Proteomes" id="UP000279959"/>
    </source>
</evidence>
<keyword evidence="3 12" id="KW-0479">Metal-binding</keyword>
<dbReference type="RefSeq" id="WP_066701219.1">
    <property type="nucleotide sequence ID" value="NZ_AP018664.1"/>
</dbReference>
<dbReference type="KEGG" id="sami:SAMIE_1019310"/>
<feature type="binding site" description="covalent" evidence="11">
    <location>
        <position position="610"/>
    </location>
    <ligand>
        <name>heme c</name>
        <dbReference type="ChEBI" id="CHEBI:61717"/>
    </ligand>
</feature>
<comment type="cofactor">
    <cofactor evidence="12">
        <name>Ca(2+)</name>
        <dbReference type="ChEBI" id="CHEBI:29108"/>
    </cofactor>
    <text evidence="12">Binds 1 Ca(2+) ion per subunit.</text>
</comment>
<evidence type="ECO:0000256" key="2">
    <source>
        <dbReference type="ARBA" id="ARBA00022617"/>
    </source>
</evidence>
<evidence type="ECO:0000259" key="14">
    <source>
        <dbReference type="PROSITE" id="PS51007"/>
    </source>
</evidence>
<evidence type="ECO:0000256" key="12">
    <source>
        <dbReference type="PIRSR" id="PIRSR617512-3"/>
    </source>
</evidence>
<organism evidence="15 16">
    <name type="scientific">Sphingobium amiense</name>
    <dbReference type="NCBI Taxonomy" id="135719"/>
    <lineage>
        <taxon>Bacteria</taxon>
        <taxon>Pseudomonadati</taxon>
        <taxon>Pseudomonadota</taxon>
        <taxon>Alphaproteobacteria</taxon>
        <taxon>Sphingomonadales</taxon>
        <taxon>Sphingomonadaceae</taxon>
        <taxon>Sphingobium</taxon>
    </lineage>
</organism>
<keyword evidence="16" id="KW-1185">Reference proteome</keyword>
<keyword evidence="5 12" id="KW-0106">Calcium</keyword>
<evidence type="ECO:0000256" key="4">
    <source>
        <dbReference type="ARBA" id="ARBA00022729"/>
    </source>
</evidence>
<dbReference type="GO" id="GO:0020037">
    <property type="term" value="F:heme binding"/>
    <property type="evidence" value="ECO:0007669"/>
    <property type="project" value="InterPro"/>
</dbReference>
<feature type="binding site" description="covalent" evidence="11">
    <location>
        <position position="607"/>
    </location>
    <ligand>
        <name>heme c</name>
        <dbReference type="ChEBI" id="CHEBI:61717"/>
    </ligand>
</feature>
<evidence type="ECO:0000256" key="3">
    <source>
        <dbReference type="ARBA" id="ARBA00022723"/>
    </source>
</evidence>
<dbReference type="AlphaFoldDB" id="A0A494WCB7"/>
<keyword evidence="6 11" id="KW-0634">PQQ</keyword>
<dbReference type="PROSITE" id="PS51007">
    <property type="entry name" value="CYTC"/>
    <property type="match status" value="1"/>
</dbReference>
<dbReference type="GO" id="GO:0016020">
    <property type="term" value="C:membrane"/>
    <property type="evidence" value="ECO:0007669"/>
    <property type="project" value="InterPro"/>
</dbReference>
<evidence type="ECO:0000256" key="10">
    <source>
        <dbReference type="PIRSR" id="PIRSR617512-1"/>
    </source>
</evidence>
<feature type="binding site" evidence="12">
    <location>
        <position position="268"/>
    </location>
    <ligand>
        <name>Ca(2+)</name>
        <dbReference type="ChEBI" id="CHEBI:29108"/>
    </ligand>
</feature>
<feature type="binding site" evidence="11">
    <location>
        <position position="130"/>
    </location>
    <ligand>
        <name>pyrroloquinoline quinone</name>
        <dbReference type="ChEBI" id="CHEBI:58442"/>
    </ligand>
</feature>
<feature type="domain" description="Cytochrome c" evidence="14">
    <location>
        <begin position="593"/>
        <end position="673"/>
    </location>
</feature>
<feature type="binding site" evidence="11">
    <location>
        <begin position="400"/>
        <end position="401"/>
    </location>
    <ligand>
        <name>pyrroloquinoline quinone</name>
        <dbReference type="ChEBI" id="CHEBI:58442"/>
    </ligand>
</feature>
<dbReference type="EMBL" id="AP018664">
    <property type="protein sequence ID" value="BBD98430.1"/>
    <property type="molecule type" value="Genomic_DNA"/>
</dbReference>
<dbReference type="InterPro" id="IPR017512">
    <property type="entry name" value="PQQ_MeOH/EtOH_DH"/>
</dbReference>
<keyword evidence="4 13" id="KW-0732">Signal</keyword>
<evidence type="ECO:0000256" key="6">
    <source>
        <dbReference type="ARBA" id="ARBA00022891"/>
    </source>
</evidence>
<keyword evidence="9" id="KW-1015">Disulfide bond</keyword>
<name>A0A494WCB7_9SPHN</name>
<evidence type="ECO:0000256" key="8">
    <source>
        <dbReference type="ARBA" id="ARBA00023004"/>
    </source>
</evidence>
<keyword evidence="7" id="KW-0560">Oxidoreductase</keyword>
<evidence type="ECO:0000256" key="1">
    <source>
        <dbReference type="ARBA" id="ARBA00008156"/>
    </source>
</evidence>
<dbReference type="InterPro" id="IPR018391">
    <property type="entry name" value="PQQ_b-propeller_rpt"/>
</dbReference>
<sequence>MGRRGLAAALAGLCLAGVAVARGGGGQIRAWPAQDWPTTGGAFDAQYYSPLAQIDTRNVGRLGLAWSIDLPGEQTLESAPLVVGGILYFTGQMSKVYAVDGASGRLLWTYDPESYKYRVANQRSHFPVNRGVGYSNGRLFVGTRDGRLIAIDARSGKMLWSRQTVDEASRMYISGAPLAYKDKVVIGNGGGDYGERGYLTAYDAKTGRQTWRFHVAPGDPAKGHESDAMAMAAKTWSGEYWKRGTGGGPWNGFTYDPELDRVYIGTGNSGPYDPEARSPGGGDNLFLSSIVAVDADTGRYIWHYQVNPREAWDFKATMNIILARLTIGGRERRVLMQSPTNGFFYVIDRDTGKLLSAEKTGKVTWAERIDIATGRPVEAPNIRYADGPVTFWPSPFGTHNWQPMAFSPRTGLVYIPTIKLAARYARSPNALFEGGGTEFTLLKVDADDATGALIAWDPVAQKPRWSVRQGDLWNGGVLATGGDLVFQGDFDGYFNAFDGRSGRRLWRFDAKLGIIAAPTSYSIGGRHYVSVLVGYGGSTQSLALFTRAGWKYGAQPRRLLTFALDGRAKLPWTAPRDFTVTPIDDPALAIDQAAADRGARLYNNKGCVVCHGFNGRSSGAPAPDLQESGIAADPAALAELLHGGALAENGMPRFEELTTAEIGDLHMYVRRIARETATGKPVAPPAPSGKF</sequence>